<organism evidence="1 2">
    <name type="scientific">Coniosporium tulheliwenetii</name>
    <dbReference type="NCBI Taxonomy" id="3383036"/>
    <lineage>
        <taxon>Eukaryota</taxon>
        <taxon>Fungi</taxon>
        <taxon>Dikarya</taxon>
        <taxon>Ascomycota</taxon>
        <taxon>Pezizomycotina</taxon>
        <taxon>Dothideomycetes</taxon>
        <taxon>Dothideomycetes incertae sedis</taxon>
        <taxon>Coniosporium</taxon>
    </lineage>
</organism>
<sequence>MWDTLFGVLFDNRQQWTRYLIPGIVLYMLSVAVLRHQRARSLPKQFKLTTRESFSRMTVDDAQAILKDLTELEFPKLMGFSVIFALFKTYGIPSVSSLLVATGQLANRETASKRTADTGVLLLEFALNKPSSDRTIQAIARMNYLHSRYQRSGKITDADMLYTLSLFALEPSRWIQRYEWRDLTDLEICASGTFWKAMGDAMLIPYDVLPSSKSGWEDGLHWLEEVEAWSTRYEEENMVYADTNSQLANAHLEVIFLSLPRA</sequence>
<reference evidence="1" key="1">
    <citation type="submission" date="2022-10" db="EMBL/GenBank/DDBJ databases">
        <title>Culturing micro-colonial fungi from biological soil crusts in the Mojave desert and describing Neophaeococcomyces mojavensis, and introducing the new genera and species Taxawa tesnikishii.</title>
        <authorList>
            <person name="Kurbessoian T."/>
            <person name="Stajich J.E."/>
        </authorList>
    </citation>
    <scope>NUCLEOTIDE SEQUENCE</scope>
    <source>
        <strain evidence="1">JES_115</strain>
    </source>
</reference>
<protein>
    <submittedName>
        <fullName evidence="1">Uncharacterized protein</fullName>
    </submittedName>
</protein>
<gene>
    <name evidence="1" type="ORF">H2199_007830</name>
</gene>
<evidence type="ECO:0000313" key="1">
    <source>
        <dbReference type="EMBL" id="KAJ9636836.1"/>
    </source>
</evidence>
<name>A0ACC2YN76_9PEZI</name>
<evidence type="ECO:0000313" key="2">
    <source>
        <dbReference type="Proteomes" id="UP001172680"/>
    </source>
</evidence>
<proteinExistence type="predicted"/>
<comment type="caution">
    <text evidence="1">The sequence shown here is derived from an EMBL/GenBank/DDBJ whole genome shotgun (WGS) entry which is preliminary data.</text>
</comment>
<dbReference type="Proteomes" id="UP001172680">
    <property type="component" value="Unassembled WGS sequence"/>
</dbReference>
<keyword evidence="2" id="KW-1185">Reference proteome</keyword>
<accession>A0ACC2YN76</accession>
<dbReference type="EMBL" id="JAPDRP010000024">
    <property type="protein sequence ID" value="KAJ9636836.1"/>
    <property type="molecule type" value="Genomic_DNA"/>
</dbReference>